<dbReference type="Proteomes" id="UP000432464">
    <property type="component" value="Unassembled WGS sequence"/>
</dbReference>
<keyword evidence="2" id="KW-1185">Reference proteome</keyword>
<name>A0A6I3KU09_9NOCA</name>
<comment type="caution">
    <text evidence="1">The sequence shown here is derived from an EMBL/GenBank/DDBJ whole genome shotgun (WGS) entry which is preliminary data.</text>
</comment>
<dbReference type="EMBL" id="WMBB01000007">
    <property type="protein sequence ID" value="MTE14293.1"/>
    <property type="molecule type" value="Genomic_DNA"/>
</dbReference>
<protein>
    <submittedName>
        <fullName evidence="1">Uncharacterized protein</fullName>
    </submittedName>
</protein>
<accession>A0A6I3KU09</accession>
<gene>
    <name evidence="1" type="ORF">GLP40_16175</name>
</gene>
<proteinExistence type="predicted"/>
<organism evidence="1 2">
    <name type="scientific">Nocardia aurantiaca</name>
    <dbReference type="NCBI Taxonomy" id="2675850"/>
    <lineage>
        <taxon>Bacteria</taxon>
        <taxon>Bacillati</taxon>
        <taxon>Actinomycetota</taxon>
        <taxon>Actinomycetes</taxon>
        <taxon>Mycobacteriales</taxon>
        <taxon>Nocardiaceae</taxon>
        <taxon>Nocardia</taxon>
    </lineage>
</organism>
<dbReference type="AlphaFoldDB" id="A0A6I3KU09"/>
<dbReference type="RefSeq" id="WP_154788755.1">
    <property type="nucleotide sequence ID" value="NZ_WMBB01000007.1"/>
</dbReference>
<evidence type="ECO:0000313" key="1">
    <source>
        <dbReference type="EMBL" id="MTE14293.1"/>
    </source>
</evidence>
<sequence length="67" mass="7335">MFFEDRADRRAAAAMWCETAPAGVPGAAHLSEEPGTVRRAAEQARDWFTSRLSAAAKAEPSERRSTK</sequence>
<evidence type="ECO:0000313" key="2">
    <source>
        <dbReference type="Proteomes" id="UP000432464"/>
    </source>
</evidence>
<reference evidence="1 2" key="1">
    <citation type="submission" date="2019-11" db="EMBL/GenBank/DDBJ databases">
        <title>Nocardia sp. nov. CT2-14 isolated from soil.</title>
        <authorList>
            <person name="Kanchanasin P."/>
            <person name="Tanasupawat S."/>
            <person name="Yuki M."/>
            <person name="Kudo T."/>
        </authorList>
    </citation>
    <scope>NUCLEOTIDE SEQUENCE [LARGE SCALE GENOMIC DNA]</scope>
    <source>
        <strain evidence="1 2">CT2-14</strain>
    </source>
</reference>